<evidence type="ECO:0000259" key="2">
    <source>
        <dbReference type="Pfam" id="PF01609"/>
    </source>
</evidence>
<dbReference type="EMBL" id="JBHSPB010000032">
    <property type="protein sequence ID" value="MFC5724698.1"/>
    <property type="molecule type" value="Genomic_DNA"/>
</dbReference>
<proteinExistence type="predicted"/>
<evidence type="ECO:0000313" key="4">
    <source>
        <dbReference type="Proteomes" id="UP001596083"/>
    </source>
</evidence>
<accession>A0ABW0ZCK5</accession>
<dbReference type="Proteomes" id="UP001596083">
    <property type="component" value="Unassembled WGS sequence"/>
</dbReference>
<feature type="chain" id="PRO_5047500963" evidence="1">
    <location>
        <begin position="25"/>
        <end position="150"/>
    </location>
</feature>
<dbReference type="Pfam" id="PF01609">
    <property type="entry name" value="DDE_Tnp_1"/>
    <property type="match status" value="1"/>
</dbReference>
<name>A0ABW0ZCK5_9ACTN</name>
<dbReference type="RefSeq" id="WP_390321175.1">
    <property type="nucleotide sequence ID" value="NZ_JBHSPB010000032.1"/>
</dbReference>
<dbReference type="PANTHER" id="PTHR30007:SF0">
    <property type="entry name" value="TRANSPOSASE"/>
    <property type="match status" value="1"/>
</dbReference>
<gene>
    <name evidence="3" type="ORF">ACFP1Z_31560</name>
</gene>
<feature type="signal peptide" evidence="1">
    <location>
        <begin position="1"/>
        <end position="24"/>
    </location>
</feature>
<reference evidence="4" key="1">
    <citation type="journal article" date="2019" name="Int. J. Syst. Evol. Microbiol.">
        <title>The Global Catalogue of Microorganisms (GCM) 10K type strain sequencing project: providing services to taxonomists for standard genome sequencing and annotation.</title>
        <authorList>
            <consortium name="The Broad Institute Genomics Platform"/>
            <consortium name="The Broad Institute Genome Sequencing Center for Infectious Disease"/>
            <person name="Wu L."/>
            <person name="Ma J."/>
        </authorList>
    </citation>
    <scope>NUCLEOTIDE SEQUENCE [LARGE SCALE GENOMIC DNA]</scope>
    <source>
        <strain evidence="4">CGMCC 4.7304</strain>
    </source>
</reference>
<evidence type="ECO:0000313" key="3">
    <source>
        <dbReference type="EMBL" id="MFC5724698.1"/>
    </source>
</evidence>
<keyword evidence="1" id="KW-0732">Signal</keyword>
<protein>
    <submittedName>
        <fullName evidence="3">Transposase</fullName>
    </submittedName>
</protein>
<feature type="domain" description="Transposase IS4-like" evidence="2">
    <location>
        <begin position="2"/>
        <end position="101"/>
    </location>
</feature>
<sequence>MNGRRRHVITDCLGLLLMVLVTTADVTDCQAAHTMLPRLHERFTAITLVWADSGHHGRLVTWAKEKLQLTLQIVKRSDNVSGFVVLPRRWMVERSLRRLTGSPRLVRDFETLTASSEAVIYLSQAMLLSRRLAQRASRTRSGQDRWAAAA</sequence>
<dbReference type="InterPro" id="IPR002559">
    <property type="entry name" value="Transposase_11"/>
</dbReference>
<dbReference type="PANTHER" id="PTHR30007">
    <property type="entry name" value="PHP DOMAIN PROTEIN"/>
    <property type="match status" value="1"/>
</dbReference>
<evidence type="ECO:0000256" key="1">
    <source>
        <dbReference type="SAM" id="SignalP"/>
    </source>
</evidence>
<keyword evidence="4" id="KW-1185">Reference proteome</keyword>
<comment type="caution">
    <text evidence="3">The sequence shown here is derived from an EMBL/GenBank/DDBJ whole genome shotgun (WGS) entry which is preliminary data.</text>
</comment>
<organism evidence="3 4">
    <name type="scientific">Streptomyces gamaensis</name>
    <dbReference type="NCBI Taxonomy" id="1763542"/>
    <lineage>
        <taxon>Bacteria</taxon>
        <taxon>Bacillati</taxon>
        <taxon>Actinomycetota</taxon>
        <taxon>Actinomycetes</taxon>
        <taxon>Kitasatosporales</taxon>
        <taxon>Streptomycetaceae</taxon>
        <taxon>Streptomyces</taxon>
    </lineage>
</organism>